<keyword evidence="2" id="KW-0378">Hydrolase</keyword>
<evidence type="ECO:0000256" key="1">
    <source>
        <dbReference type="ARBA" id="ARBA00008129"/>
    </source>
</evidence>
<evidence type="ECO:0000313" key="6">
    <source>
        <dbReference type="Proteomes" id="UP000306050"/>
    </source>
</evidence>
<dbReference type="PANTHER" id="PTHR46044">
    <property type="entry name" value="NITRILASE"/>
    <property type="match status" value="1"/>
</dbReference>
<evidence type="ECO:0000313" key="5">
    <source>
        <dbReference type="EMBL" id="TKY85616.1"/>
    </source>
</evidence>
<dbReference type="KEGG" id="sgra:EX895_005778"/>
<keyword evidence="6" id="KW-1185">Reference proteome</keyword>
<dbReference type="InterPro" id="IPR044149">
    <property type="entry name" value="Nitrilases_CHs"/>
</dbReference>
<dbReference type="PANTHER" id="PTHR46044:SF14">
    <property type="entry name" value="ARYLACETONITRILASE"/>
    <property type="match status" value="1"/>
</dbReference>
<organism evidence="5 6">
    <name type="scientific">Sporisorium graminicola</name>
    <dbReference type="NCBI Taxonomy" id="280036"/>
    <lineage>
        <taxon>Eukaryota</taxon>
        <taxon>Fungi</taxon>
        <taxon>Dikarya</taxon>
        <taxon>Basidiomycota</taxon>
        <taxon>Ustilaginomycotina</taxon>
        <taxon>Ustilaginomycetes</taxon>
        <taxon>Ustilaginales</taxon>
        <taxon>Ustilaginaceae</taxon>
        <taxon>Sporisorium</taxon>
    </lineage>
</organism>
<dbReference type="GeneID" id="40728673"/>
<dbReference type="InterPro" id="IPR036526">
    <property type="entry name" value="C-N_Hydrolase_sf"/>
</dbReference>
<dbReference type="Gene3D" id="3.60.110.10">
    <property type="entry name" value="Carbon-nitrogen hydrolase"/>
    <property type="match status" value="1"/>
</dbReference>
<comment type="similarity">
    <text evidence="1">Belongs to the carbon-nitrogen hydrolase superfamily. Nitrilase family.</text>
</comment>
<dbReference type="GO" id="GO:0016787">
    <property type="term" value="F:hydrolase activity"/>
    <property type="evidence" value="ECO:0007669"/>
    <property type="project" value="UniProtKB-KW"/>
</dbReference>
<evidence type="ECO:0000259" key="4">
    <source>
        <dbReference type="PROSITE" id="PS50263"/>
    </source>
</evidence>
<comment type="caution">
    <text evidence="5">The sequence shown here is derived from an EMBL/GenBank/DDBJ whole genome shotgun (WGS) entry which is preliminary data.</text>
</comment>
<dbReference type="RefSeq" id="XP_029737601.1">
    <property type="nucleotide sequence ID" value="XM_029886370.1"/>
</dbReference>
<evidence type="ECO:0000256" key="2">
    <source>
        <dbReference type="ARBA" id="ARBA00022801"/>
    </source>
</evidence>
<dbReference type="InterPro" id="IPR003010">
    <property type="entry name" value="C-N_Hydrolase"/>
</dbReference>
<gene>
    <name evidence="5" type="ORF">EX895_005778</name>
</gene>
<protein>
    <recommendedName>
        <fullName evidence="4">CN hydrolase domain-containing protein</fullName>
    </recommendedName>
</protein>
<dbReference type="EMBL" id="SRRM01000020">
    <property type="protein sequence ID" value="TKY85616.1"/>
    <property type="molecule type" value="Genomic_DNA"/>
</dbReference>
<dbReference type="SUPFAM" id="SSF56317">
    <property type="entry name" value="Carbon-nitrogen hydrolase"/>
    <property type="match status" value="1"/>
</dbReference>
<feature type="domain" description="CN hydrolase" evidence="4">
    <location>
        <begin position="1"/>
        <end position="220"/>
    </location>
</feature>
<name>A0A4U7KNV8_9BASI</name>
<sequence>MSKYSANSLCIKSRHMARIQAACKEAGIYVSLGFAEKVGESLYMAQALISRSGEIVNKRHKIMPTGLERVVYGNATENSINNVTETPLGRIGHLQCWEHIQPLLKFNTISQGEQIHVAAWPALFPHLGFEPFSMADEGCEIISRTYAIEAQAFVIMSTSLITAENAAAVGLDFGANGPPAGTFFQPPGGGRAGVFAPDGRKLTQTVPADREAIIYCDIDLSLCSQAKLLADPVGHYVRPDLLRLVANNALPKLVSSHDATPVPIPTPIPVPGLPEDVDAMKDESV</sequence>
<dbReference type="AlphaFoldDB" id="A0A4U7KNV8"/>
<dbReference type="Proteomes" id="UP000306050">
    <property type="component" value="Chromosome SGRAM_7"/>
</dbReference>
<accession>A0A4U7KNV8</accession>
<dbReference type="Pfam" id="PF00795">
    <property type="entry name" value="CN_hydrolase"/>
    <property type="match status" value="1"/>
</dbReference>
<proteinExistence type="inferred from homology"/>
<evidence type="ECO:0000256" key="3">
    <source>
        <dbReference type="SAM" id="MobiDB-lite"/>
    </source>
</evidence>
<dbReference type="OrthoDB" id="10250282at2759"/>
<dbReference type="PROSITE" id="PS50263">
    <property type="entry name" value="CN_HYDROLASE"/>
    <property type="match status" value="1"/>
</dbReference>
<feature type="region of interest" description="Disordered" evidence="3">
    <location>
        <begin position="266"/>
        <end position="285"/>
    </location>
</feature>
<reference evidence="5 6" key="1">
    <citation type="submission" date="2019-05" db="EMBL/GenBank/DDBJ databases">
        <title>Sporisorium graminicola CBS 10092 draft sequencing and annotation.</title>
        <authorList>
            <person name="Solano-Gonzalez S."/>
            <person name="Caddick M.X."/>
            <person name="Darby A."/>
        </authorList>
    </citation>
    <scope>NUCLEOTIDE SEQUENCE [LARGE SCALE GENOMIC DNA]</scope>
    <source>
        <strain evidence="5 6">CBS 10092</strain>
    </source>
</reference>